<dbReference type="EMBL" id="JAULSO010000002">
    <property type="protein sequence ID" value="KAK3690246.1"/>
    <property type="molecule type" value="Genomic_DNA"/>
</dbReference>
<evidence type="ECO:0000313" key="3">
    <source>
        <dbReference type="Proteomes" id="UP001270362"/>
    </source>
</evidence>
<dbReference type="InterPro" id="IPR000210">
    <property type="entry name" value="BTB/POZ_dom"/>
</dbReference>
<dbReference type="CDD" id="cd18186">
    <property type="entry name" value="BTB_POZ_ZBTB_KLHL-like"/>
    <property type="match status" value="1"/>
</dbReference>
<proteinExistence type="predicted"/>
<dbReference type="Proteomes" id="UP001270362">
    <property type="component" value="Unassembled WGS sequence"/>
</dbReference>
<evidence type="ECO:0000313" key="2">
    <source>
        <dbReference type="EMBL" id="KAK3690246.1"/>
    </source>
</evidence>
<dbReference type="SUPFAM" id="SSF54695">
    <property type="entry name" value="POZ domain"/>
    <property type="match status" value="1"/>
</dbReference>
<dbReference type="PROSITE" id="PS50097">
    <property type="entry name" value="BTB"/>
    <property type="match status" value="1"/>
</dbReference>
<feature type="domain" description="BTB" evidence="1">
    <location>
        <begin position="22"/>
        <end position="89"/>
    </location>
</feature>
<dbReference type="SMART" id="SM00225">
    <property type="entry name" value="BTB"/>
    <property type="match status" value="1"/>
</dbReference>
<dbReference type="PANTHER" id="PTHR47843:SF5">
    <property type="entry name" value="BTB_POZ DOMAIN PROTEIN"/>
    <property type="match status" value="1"/>
</dbReference>
<organism evidence="2 3">
    <name type="scientific">Podospora appendiculata</name>
    <dbReference type="NCBI Taxonomy" id="314037"/>
    <lineage>
        <taxon>Eukaryota</taxon>
        <taxon>Fungi</taxon>
        <taxon>Dikarya</taxon>
        <taxon>Ascomycota</taxon>
        <taxon>Pezizomycotina</taxon>
        <taxon>Sordariomycetes</taxon>
        <taxon>Sordariomycetidae</taxon>
        <taxon>Sordariales</taxon>
        <taxon>Podosporaceae</taxon>
        <taxon>Podospora</taxon>
    </lineage>
</organism>
<gene>
    <name evidence="2" type="ORF">B0T22DRAFT_491524</name>
</gene>
<dbReference type="InterPro" id="IPR011333">
    <property type="entry name" value="SKP1/BTB/POZ_sf"/>
</dbReference>
<dbReference type="PANTHER" id="PTHR47843">
    <property type="entry name" value="BTB DOMAIN-CONTAINING PROTEIN-RELATED"/>
    <property type="match status" value="1"/>
</dbReference>
<protein>
    <submittedName>
        <fullName evidence="2">BTB/POZ protein</fullName>
    </submittedName>
</protein>
<keyword evidence="3" id="KW-1185">Reference proteome</keyword>
<comment type="caution">
    <text evidence="2">The sequence shown here is derived from an EMBL/GenBank/DDBJ whole genome shotgun (WGS) entry which is preliminary data.</text>
</comment>
<dbReference type="AlphaFoldDB" id="A0AAE0XCR8"/>
<sequence length="254" mass="29026">MDIRFLAADADTSRLLDSGLFSDVMVTCGSKTWNLHKNILCTRSVWFKKALTGNFEESKTGRVTIENFEPEAIEWLVRYIYTGICDILALRADAATKTKFVVCYEVYTVADYFAMDSLRWLDELFEAIKLVYQDTPLHDTTTTTIRAAFVNFVHTGRFYFLQNEAFTKFLDEEAPLLALDMFRAMRTTGDFIVYQPDPQCSTCKNKPSRGDKSYYTHLVTEKSRLIACCSICAVKKDLPPPTENWSGKKTTSTH</sequence>
<accession>A0AAE0XCR8</accession>
<reference evidence="2" key="1">
    <citation type="journal article" date="2023" name="Mol. Phylogenet. Evol.">
        <title>Genome-scale phylogeny and comparative genomics of the fungal order Sordariales.</title>
        <authorList>
            <person name="Hensen N."/>
            <person name="Bonometti L."/>
            <person name="Westerberg I."/>
            <person name="Brannstrom I.O."/>
            <person name="Guillou S."/>
            <person name="Cros-Aarteil S."/>
            <person name="Calhoun S."/>
            <person name="Haridas S."/>
            <person name="Kuo A."/>
            <person name="Mondo S."/>
            <person name="Pangilinan J."/>
            <person name="Riley R."/>
            <person name="LaButti K."/>
            <person name="Andreopoulos B."/>
            <person name="Lipzen A."/>
            <person name="Chen C."/>
            <person name="Yan M."/>
            <person name="Daum C."/>
            <person name="Ng V."/>
            <person name="Clum A."/>
            <person name="Steindorff A."/>
            <person name="Ohm R.A."/>
            <person name="Martin F."/>
            <person name="Silar P."/>
            <person name="Natvig D.O."/>
            <person name="Lalanne C."/>
            <person name="Gautier V."/>
            <person name="Ament-Velasquez S.L."/>
            <person name="Kruys A."/>
            <person name="Hutchinson M.I."/>
            <person name="Powell A.J."/>
            <person name="Barry K."/>
            <person name="Miller A.N."/>
            <person name="Grigoriev I.V."/>
            <person name="Debuchy R."/>
            <person name="Gladieux P."/>
            <person name="Hiltunen Thoren M."/>
            <person name="Johannesson H."/>
        </authorList>
    </citation>
    <scope>NUCLEOTIDE SEQUENCE</scope>
    <source>
        <strain evidence="2">CBS 314.62</strain>
    </source>
</reference>
<name>A0AAE0XCR8_9PEZI</name>
<dbReference type="Pfam" id="PF00651">
    <property type="entry name" value="BTB"/>
    <property type="match status" value="1"/>
</dbReference>
<dbReference type="Gene3D" id="3.30.710.10">
    <property type="entry name" value="Potassium Channel Kv1.1, Chain A"/>
    <property type="match status" value="1"/>
</dbReference>
<reference evidence="2" key="2">
    <citation type="submission" date="2023-06" db="EMBL/GenBank/DDBJ databases">
        <authorList>
            <consortium name="Lawrence Berkeley National Laboratory"/>
            <person name="Haridas S."/>
            <person name="Hensen N."/>
            <person name="Bonometti L."/>
            <person name="Westerberg I."/>
            <person name="Brannstrom I.O."/>
            <person name="Guillou S."/>
            <person name="Cros-Aarteil S."/>
            <person name="Calhoun S."/>
            <person name="Kuo A."/>
            <person name="Mondo S."/>
            <person name="Pangilinan J."/>
            <person name="Riley R."/>
            <person name="Labutti K."/>
            <person name="Andreopoulos B."/>
            <person name="Lipzen A."/>
            <person name="Chen C."/>
            <person name="Yanf M."/>
            <person name="Daum C."/>
            <person name="Ng V."/>
            <person name="Clum A."/>
            <person name="Steindorff A."/>
            <person name="Ohm R."/>
            <person name="Martin F."/>
            <person name="Silar P."/>
            <person name="Natvig D."/>
            <person name="Lalanne C."/>
            <person name="Gautier V."/>
            <person name="Ament-Velasquez S.L."/>
            <person name="Kruys A."/>
            <person name="Hutchinson M.I."/>
            <person name="Powell A.J."/>
            <person name="Barry K."/>
            <person name="Miller A.N."/>
            <person name="Grigoriev I.V."/>
            <person name="Debuchy R."/>
            <person name="Gladieux P."/>
            <person name="Thoren M.H."/>
            <person name="Johannesson H."/>
        </authorList>
    </citation>
    <scope>NUCLEOTIDE SEQUENCE</scope>
    <source>
        <strain evidence="2">CBS 314.62</strain>
    </source>
</reference>
<evidence type="ECO:0000259" key="1">
    <source>
        <dbReference type="PROSITE" id="PS50097"/>
    </source>
</evidence>